<keyword evidence="6" id="KW-1185">Reference proteome</keyword>
<organism evidence="5 6">
    <name type="scientific">Plutella xylostella</name>
    <name type="common">Diamondback moth</name>
    <name type="synonym">Plutella maculipennis</name>
    <dbReference type="NCBI Taxonomy" id="51655"/>
    <lineage>
        <taxon>Eukaryota</taxon>
        <taxon>Metazoa</taxon>
        <taxon>Ecdysozoa</taxon>
        <taxon>Arthropoda</taxon>
        <taxon>Hexapoda</taxon>
        <taxon>Insecta</taxon>
        <taxon>Pterygota</taxon>
        <taxon>Neoptera</taxon>
        <taxon>Endopterygota</taxon>
        <taxon>Lepidoptera</taxon>
        <taxon>Glossata</taxon>
        <taxon>Ditrysia</taxon>
        <taxon>Yponomeutoidea</taxon>
        <taxon>Plutellidae</taxon>
        <taxon>Plutella</taxon>
    </lineage>
</organism>
<reference evidence="5 6" key="1">
    <citation type="submission" date="2021-06" db="EMBL/GenBank/DDBJ databases">
        <title>A haploid diamondback moth (Plutella xylostella L.) genome assembly resolves 31 chromosomes and identifies a diamide resistance mutation.</title>
        <authorList>
            <person name="Ward C.M."/>
            <person name="Perry K.D."/>
            <person name="Baker G."/>
            <person name="Powis K."/>
            <person name="Heckel D.G."/>
            <person name="Baxter S.W."/>
        </authorList>
    </citation>
    <scope>NUCLEOTIDE SEQUENCE [LARGE SCALE GENOMIC DNA]</scope>
    <source>
        <strain evidence="5 6">LV</strain>
        <tissue evidence="5">Single pupa</tissue>
    </source>
</reference>
<feature type="compositionally biased region" description="Polar residues" evidence="3">
    <location>
        <begin position="1457"/>
        <end position="1474"/>
    </location>
</feature>
<evidence type="ECO:0000313" key="5">
    <source>
        <dbReference type="EMBL" id="KAG7298074.1"/>
    </source>
</evidence>
<dbReference type="InterPro" id="IPR035974">
    <property type="entry name" value="Rap/Ran-GAP_sf"/>
</dbReference>
<feature type="compositionally biased region" description="Low complexity" evidence="3">
    <location>
        <begin position="851"/>
        <end position="868"/>
    </location>
</feature>
<evidence type="ECO:0000256" key="3">
    <source>
        <dbReference type="SAM" id="MobiDB-lite"/>
    </source>
</evidence>
<feature type="region of interest" description="Disordered" evidence="3">
    <location>
        <begin position="1446"/>
        <end position="1487"/>
    </location>
</feature>
<dbReference type="Gene3D" id="3.40.50.11210">
    <property type="entry name" value="Rap/Ran-GAP"/>
    <property type="match status" value="1"/>
</dbReference>
<dbReference type="Pfam" id="PF02145">
    <property type="entry name" value="Rap_GAP"/>
    <property type="match status" value="1"/>
</dbReference>
<feature type="compositionally biased region" description="Polar residues" evidence="3">
    <location>
        <begin position="365"/>
        <end position="387"/>
    </location>
</feature>
<protein>
    <recommendedName>
        <fullName evidence="4">Rap-GAP domain-containing protein</fullName>
    </recommendedName>
</protein>
<dbReference type="PANTHER" id="PTHR10063:SF11">
    <property type="entry name" value="RHO GTPASE-ACTIVATING PROTEIN CG5521-RELATED"/>
    <property type="match status" value="1"/>
</dbReference>
<dbReference type="PROSITE" id="PS50085">
    <property type="entry name" value="RAPGAP"/>
    <property type="match status" value="1"/>
</dbReference>
<feature type="compositionally biased region" description="Basic and acidic residues" evidence="3">
    <location>
        <begin position="838"/>
        <end position="850"/>
    </location>
</feature>
<feature type="region of interest" description="Disordered" evidence="3">
    <location>
        <begin position="737"/>
        <end position="872"/>
    </location>
</feature>
<evidence type="ECO:0000256" key="2">
    <source>
        <dbReference type="ARBA" id="ARBA00022553"/>
    </source>
</evidence>
<evidence type="ECO:0000313" key="6">
    <source>
        <dbReference type="Proteomes" id="UP000823941"/>
    </source>
</evidence>
<feature type="region of interest" description="Disordered" evidence="3">
    <location>
        <begin position="882"/>
        <end position="901"/>
    </location>
</feature>
<feature type="compositionally biased region" description="Low complexity" evidence="3">
    <location>
        <begin position="405"/>
        <end position="418"/>
    </location>
</feature>
<evidence type="ECO:0000259" key="4">
    <source>
        <dbReference type="PROSITE" id="PS50085"/>
    </source>
</evidence>
<accession>A0ABQ7PYV9</accession>
<dbReference type="InterPro" id="IPR046859">
    <property type="entry name" value="RGPA/RALGAPB_N"/>
</dbReference>
<dbReference type="Proteomes" id="UP000823941">
    <property type="component" value="Chromosome 25"/>
</dbReference>
<comment type="caution">
    <text evidence="5">The sequence shown here is derived from an EMBL/GenBank/DDBJ whole genome shotgun (WGS) entry which is preliminary data.</text>
</comment>
<evidence type="ECO:0000256" key="1">
    <source>
        <dbReference type="ARBA" id="ARBA00022468"/>
    </source>
</evidence>
<gene>
    <name evidence="5" type="ORF">JYU34_018844</name>
</gene>
<feature type="compositionally biased region" description="Basic and acidic residues" evidence="3">
    <location>
        <begin position="807"/>
        <end position="828"/>
    </location>
</feature>
<name>A0ABQ7PYV9_PLUXY</name>
<feature type="region of interest" description="Disordered" evidence="3">
    <location>
        <begin position="1966"/>
        <end position="2009"/>
    </location>
</feature>
<proteinExistence type="predicted"/>
<dbReference type="InterPro" id="IPR027107">
    <property type="entry name" value="Tuberin/Ral-act_asu"/>
</dbReference>
<dbReference type="InterPro" id="IPR000331">
    <property type="entry name" value="Rap/Ran_GAP_dom"/>
</dbReference>
<feature type="domain" description="Rap-GAP" evidence="4">
    <location>
        <begin position="1711"/>
        <end position="1919"/>
    </location>
</feature>
<feature type="compositionally biased region" description="Polar residues" evidence="3">
    <location>
        <begin position="1968"/>
        <end position="1978"/>
    </location>
</feature>
<dbReference type="PANTHER" id="PTHR10063">
    <property type="entry name" value="TUBERIN"/>
    <property type="match status" value="1"/>
</dbReference>
<keyword evidence="1" id="KW-0343">GTPase activation</keyword>
<feature type="region of interest" description="Disordered" evidence="3">
    <location>
        <begin position="1396"/>
        <end position="1423"/>
    </location>
</feature>
<dbReference type="EMBL" id="JAHIBW010000025">
    <property type="protein sequence ID" value="KAG7298074.1"/>
    <property type="molecule type" value="Genomic_DNA"/>
</dbReference>
<dbReference type="Pfam" id="PF20412">
    <property type="entry name" value="RALGAPB_N"/>
    <property type="match status" value="1"/>
</dbReference>
<feature type="region of interest" description="Disordered" evidence="3">
    <location>
        <begin position="362"/>
        <end position="429"/>
    </location>
</feature>
<sequence>MFTKKSHQDVKKSSVKIQDSKKDSGTRLKHLKIVLEHFDTEESKAYFEANFSHVYFILYDNFIQAENNLRQRELPFHIVHKAGREELEGALGLLERVLCLLPELLGRRWQLHSLTSIFCKLLHSGNSQKLRAESIRYFLLWYQALGDNAPYEVHKMFASLVPGLPEPCIRPSGSPLNHSLDFMANISTDAKDFSMEEIMQHPNFSTTTDNAKKVVVEQTATGIMGKIANVSASIFHDTNALNPVQSVEIQPLLPASSSEKPIENETKFFLEILLDGMASSITKIQWKDRSHAKSMRSFAFLLDRFKLYYLPVICPQFNPKNSLYKPNLELPVQHNILEDNYVLCRVTLIKWVANYAHFVKKPGSDSGQPSSIVSTGSHPPHFSSPTPAVSMHHEEETSFTVGHPSADSSRASSHDSTSITPHPSLDSAPGSIEELNAELVVRDVLCCSTRENVDFTIEVLRQAFLLPFSHGVAVRRVIALYKDWIQMNLLNNHIDSPYLVSRLSLRCPRFLSRSAGRLFSTPVSEIPPFLLENTFASLNAGAGEPAAPPRRLRNDSYLGAVSRDHAMLRAGLQNVLQVFMTQAANVFLASSSPVAPPGGLGQHQLLEEQTDTCKRVLNIYRYMVMHVAMDASSWEQLLLVLLQITSLVLTKVPPKKKQESLGGFLAPAFFQTLIVTWIKANLNVWVRPELWQNFMELLSRLTHWEELINEWAKTMETLTRVLARHVYNLDLSTTNGGGSGGACGLTRGRGRRAPAAPPPAPPASALASGDRGSDRHCNVDGRTPGKSPKSVSEAHSRKESRRSLARCRSDPHLHKDVVVTDDTKEHSSMKRRWYSLDSLRHSRQQEDRDSASGSRSPSPAPSSGVESSSIKDSRLQIDLASDGGNVEWSEGEAEGLEGRGQGTGVVMGGSARGWLPDVAAVLWRRMLAALGDPNQLKDPNTHHKLYNYLIHLNSTLIKISTNQSLNGNTEVHVPFNLVAGWCLEAEALPPTHRAGKLLALRLLCESTHAAGPGAYSSTNNRLHLSHLNLYQRALHHGLTGEDRSVVDVLVEYAAPRYLSLALDGYSLLLLDFVHASTVVLNSSDMGPSCPRTAAVTFLSSLLALPDALMQAPMLQPYPHQYNTVSCPDLKEHVLNIVVRVCRREGSAGARCAGACGLAAHAAHLLAARARAERLPAYVTCLLHMLMMKNKSIAKVVSDTLFVLADYTDVIIELYPGLAGKIIKWICACLAQISHQSSRDAVKPLAGSLLLCLGEFASRCGPTYLTQEKEGGQSLLLIIFRVLHAVMNGTSGSDIEGLALPIDEDFDPNVQLDNLSPKTAPVSTIDVKLWAQMICTQLVLFLGHWPLWSTCQLSSSVSEQHDSSPPLGAELGPAVLAAPHLQLMRLSESTLASVAQLPERDAPRASSTPVSEQHDSSPPLGAELGPAVLAAPHLQLMRLSESTLASVAQLPERDAPRASSTPETYRTCQLSSSVSEQHDSSPPLGAELGPAVLAAPHLQLMRLSESTLASVAQLPERDAPRASSTPGLSTSDRQVRVILRDLAGKWCWDASALHYDPAPAARLDPLPLPADTECPRDTTLSSLPPPLPPDLIPDYKNCPPDKHQLDHVLAYIGHTSPEVCGGRQLHSVGASPLPPAAEHELLAAIVQHRNAERAFLEHASREEEPEPVETCQELSTSFSQCAVFCAQWGVLGAARRGPAQLLARSERLLRDLRHLDAMRCRETHKVAVIYVGKGQENRNDILSNRAGSPAYEAFLAALAWEVELESHVGFAGGLRGGGGGGVSAPYIATLTLEVLFHVATRMPADSPDAILNKTRHLGNDEVHVVWSEHARAYRRDTLPTQFCDVLLCLYPLPGGLLRATVQRKPDVSVFGPLWEESLISVSCAATLVRAAAVSGGRAVRAMLPLYQHAYAERSRSLVSTVQQHTEPTTFEHFVQRLRDPVPQRENVNTRTDQNSGRLAAALLDHGASTWGSNSESHTISPRPVKRIGPFKRPQLASPPAPATAPPRRNR</sequence>
<keyword evidence="2" id="KW-0597">Phosphoprotein</keyword>
<dbReference type="SUPFAM" id="SSF111347">
    <property type="entry name" value="Rap/Ran-GAP"/>
    <property type="match status" value="1"/>
</dbReference>